<keyword evidence="1" id="KW-0472">Membrane</keyword>
<feature type="transmembrane region" description="Helical" evidence="1">
    <location>
        <begin position="32"/>
        <end position="48"/>
    </location>
</feature>
<name>A0A8D8QWD7_9HEMI</name>
<reference evidence="2" key="1">
    <citation type="submission" date="2021-05" db="EMBL/GenBank/DDBJ databases">
        <authorList>
            <person name="Alioto T."/>
            <person name="Alioto T."/>
            <person name="Gomez Garrido J."/>
        </authorList>
    </citation>
    <scope>NUCLEOTIDE SEQUENCE</scope>
</reference>
<organism evidence="2">
    <name type="scientific">Cacopsylla melanoneura</name>
    <dbReference type="NCBI Taxonomy" id="428564"/>
    <lineage>
        <taxon>Eukaryota</taxon>
        <taxon>Metazoa</taxon>
        <taxon>Ecdysozoa</taxon>
        <taxon>Arthropoda</taxon>
        <taxon>Hexapoda</taxon>
        <taxon>Insecta</taxon>
        <taxon>Pterygota</taxon>
        <taxon>Neoptera</taxon>
        <taxon>Paraneoptera</taxon>
        <taxon>Hemiptera</taxon>
        <taxon>Sternorrhyncha</taxon>
        <taxon>Psylloidea</taxon>
        <taxon>Psyllidae</taxon>
        <taxon>Psyllinae</taxon>
        <taxon>Cacopsylla</taxon>
    </lineage>
</organism>
<sequence>MVTFFSFVLETQCHIIHHFLLVLSRQYCFCPLSQYFNFFSFLLMLLFFKKEKKPVLLFFLNNKYPTHLKLNDLVSRLSTHVYIVYVMCPLLICAMYRMIDL</sequence>
<keyword evidence="1" id="KW-1133">Transmembrane helix</keyword>
<evidence type="ECO:0000256" key="1">
    <source>
        <dbReference type="SAM" id="Phobius"/>
    </source>
</evidence>
<dbReference type="EMBL" id="HBUF01108253">
    <property type="protein sequence ID" value="CAG6639655.1"/>
    <property type="molecule type" value="Transcribed_RNA"/>
</dbReference>
<protein>
    <submittedName>
        <fullName evidence="2">Uncharacterized protein</fullName>
    </submittedName>
</protein>
<dbReference type="AlphaFoldDB" id="A0A8D8QWD7"/>
<feature type="transmembrane region" description="Helical" evidence="1">
    <location>
        <begin position="79"/>
        <end position="99"/>
    </location>
</feature>
<accession>A0A8D8QWD7</accession>
<proteinExistence type="predicted"/>
<keyword evidence="1" id="KW-0812">Transmembrane</keyword>
<evidence type="ECO:0000313" key="2">
    <source>
        <dbReference type="EMBL" id="CAG6639655.1"/>
    </source>
</evidence>